<dbReference type="EMBL" id="BOMB01000014">
    <property type="protein sequence ID" value="GID11737.1"/>
    <property type="molecule type" value="Genomic_DNA"/>
</dbReference>
<gene>
    <name evidence="1" type="ORF">Aru02nite_26260</name>
</gene>
<organism evidence="1 2">
    <name type="scientific">Actinocatenispora rupis</name>
    <dbReference type="NCBI Taxonomy" id="519421"/>
    <lineage>
        <taxon>Bacteria</taxon>
        <taxon>Bacillati</taxon>
        <taxon>Actinomycetota</taxon>
        <taxon>Actinomycetes</taxon>
        <taxon>Micromonosporales</taxon>
        <taxon>Micromonosporaceae</taxon>
        <taxon>Actinocatenispora</taxon>
    </lineage>
</organism>
<sequence>MERAVLDRAVDVPDPVTVRMGTVEELRRLGVRVPPPQYPLVWDPGDTVRLRRRGDLAARAAILGVLLATHDGLPRRQAMRWLRDARLLERVTPREWRFIAGGVGDAALIDLERDALHGLAWLLGLVDDLDPRLPRSPYLAGLLPDPRTPGEEYPAWRATVPRDGRDPVEAAVLLDLYYCLDWAYQEADRRREDPPGAVPPVAIGARRWALEWAVVLTGRYHEDPAGWEDVDLSV</sequence>
<keyword evidence="2" id="KW-1185">Reference proteome</keyword>
<evidence type="ECO:0008006" key="3">
    <source>
        <dbReference type="Google" id="ProtNLM"/>
    </source>
</evidence>
<evidence type="ECO:0000313" key="1">
    <source>
        <dbReference type="EMBL" id="GID11737.1"/>
    </source>
</evidence>
<proteinExistence type="predicted"/>
<dbReference type="AlphaFoldDB" id="A0A8J3NCG2"/>
<reference evidence="1" key="1">
    <citation type="submission" date="2021-01" db="EMBL/GenBank/DDBJ databases">
        <title>Whole genome shotgun sequence of Actinocatenispora rupis NBRC 107355.</title>
        <authorList>
            <person name="Komaki H."/>
            <person name="Tamura T."/>
        </authorList>
    </citation>
    <scope>NUCLEOTIDE SEQUENCE</scope>
    <source>
        <strain evidence="1">NBRC 107355</strain>
    </source>
</reference>
<protein>
    <recommendedName>
        <fullName evidence="3">DUF4272 domain-containing protein</fullName>
    </recommendedName>
</protein>
<accession>A0A8J3NCG2</accession>
<dbReference type="InterPro" id="IPR025368">
    <property type="entry name" value="DUF4272"/>
</dbReference>
<dbReference type="Proteomes" id="UP000612808">
    <property type="component" value="Unassembled WGS sequence"/>
</dbReference>
<comment type="caution">
    <text evidence="1">The sequence shown here is derived from an EMBL/GenBank/DDBJ whole genome shotgun (WGS) entry which is preliminary data.</text>
</comment>
<name>A0A8J3NCG2_9ACTN</name>
<evidence type="ECO:0000313" key="2">
    <source>
        <dbReference type="Proteomes" id="UP000612808"/>
    </source>
</evidence>
<dbReference type="Pfam" id="PF14094">
    <property type="entry name" value="DUF4272"/>
    <property type="match status" value="1"/>
</dbReference>